<comment type="cofactor">
    <cofactor evidence="1">
        <name>pyridoxal 5'-phosphate</name>
        <dbReference type="ChEBI" id="CHEBI:597326"/>
    </cofactor>
</comment>
<keyword evidence="2" id="KW-0663">Pyridoxal phosphate</keyword>
<keyword evidence="5" id="KW-0808">Transferase</keyword>
<keyword evidence="5" id="KW-0032">Aminotransferase</keyword>
<dbReference type="InterPro" id="IPR015421">
    <property type="entry name" value="PyrdxlP-dep_Trfase_major"/>
</dbReference>
<dbReference type="InterPro" id="IPR015422">
    <property type="entry name" value="PyrdxlP-dep_Trfase_small"/>
</dbReference>
<evidence type="ECO:0000259" key="4">
    <source>
        <dbReference type="Pfam" id="PF00266"/>
    </source>
</evidence>
<feature type="compositionally biased region" description="Low complexity" evidence="3">
    <location>
        <begin position="1"/>
        <end position="14"/>
    </location>
</feature>
<evidence type="ECO:0000256" key="2">
    <source>
        <dbReference type="ARBA" id="ARBA00022898"/>
    </source>
</evidence>
<evidence type="ECO:0000313" key="5">
    <source>
        <dbReference type="EMBL" id="MEJ5945950.1"/>
    </source>
</evidence>
<proteinExistence type="predicted"/>
<dbReference type="EMBL" id="JBBIAA010000013">
    <property type="protein sequence ID" value="MEJ5945950.1"/>
    <property type="molecule type" value="Genomic_DNA"/>
</dbReference>
<dbReference type="GO" id="GO:0008483">
    <property type="term" value="F:transaminase activity"/>
    <property type="evidence" value="ECO:0007669"/>
    <property type="project" value="UniProtKB-KW"/>
</dbReference>
<reference evidence="5 6" key="1">
    <citation type="journal article" date="2017" name="Int. J. Syst. Evol. Microbiol.">
        <title>Pseudokineococcus basanitobsidens sp. nov., isolated from volcanic rock.</title>
        <authorList>
            <person name="Lee D.W."/>
            <person name="Park M.Y."/>
            <person name="Kim J.J."/>
            <person name="Kim B.S."/>
        </authorList>
    </citation>
    <scope>NUCLEOTIDE SEQUENCE [LARGE SCALE GENOMIC DNA]</scope>
    <source>
        <strain evidence="5 6">DSM 103726</strain>
    </source>
</reference>
<evidence type="ECO:0000256" key="1">
    <source>
        <dbReference type="ARBA" id="ARBA00001933"/>
    </source>
</evidence>
<organism evidence="5 6">
    <name type="scientific">Pseudokineococcus basanitobsidens</name>
    <dbReference type="NCBI Taxonomy" id="1926649"/>
    <lineage>
        <taxon>Bacteria</taxon>
        <taxon>Bacillati</taxon>
        <taxon>Actinomycetota</taxon>
        <taxon>Actinomycetes</taxon>
        <taxon>Kineosporiales</taxon>
        <taxon>Kineosporiaceae</taxon>
        <taxon>Pseudokineococcus</taxon>
    </lineage>
</organism>
<evidence type="ECO:0000256" key="3">
    <source>
        <dbReference type="SAM" id="MobiDB-lite"/>
    </source>
</evidence>
<comment type="caution">
    <text evidence="5">The sequence shown here is derived from an EMBL/GenBank/DDBJ whole genome shotgun (WGS) entry which is preliminary data.</text>
</comment>
<dbReference type="Gene3D" id="3.40.640.10">
    <property type="entry name" value="Type I PLP-dependent aspartate aminotransferase-like (Major domain)"/>
    <property type="match status" value="1"/>
</dbReference>
<protein>
    <submittedName>
        <fullName evidence="5">Aminotransferase class V-fold PLP-dependent enzyme</fullName>
    </submittedName>
</protein>
<evidence type="ECO:0000313" key="6">
    <source>
        <dbReference type="Proteomes" id="UP001387100"/>
    </source>
</evidence>
<dbReference type="Gene3D" id="3.90.1150.10">
    <property type="entry name" value="Aspartate Aminotransferase, domain 1"/>
    <property type="match status" value="1"/>
</dbReference>
<name>A0ABU8RLK8_9ACTN</name>
<dbReference type="Pfam" id="PF00266">
    <property type="entry name" value="Aminotran_5"/>
    <property type="match status" value="1"/>
</dbReference>
<feature type="compositionally biased region" description="Basic and acidic residues" evidence="3">
    <location>
        <begin position="15"/>
        <end position="28"/>
    </location>
</feature>
<gene>
    <name evidence="5" type="ORF">WDZ17_11680</name>
</gene>
<feature type="region of interest" description="Disordered" evidence="3">
    <location>
        <begin position="469"/>
        <end position="490"/>
    </location>
</feature>
<accession>A0ABU8RLK8</accession>
<dbReference type="InterPro" id="IPR015424">
    <property type="entry name" value="PyrdxlP-dep_Trfase"/>
</dbReference>
<dbReference type="SUPFAM" id="SSF53383">
    <property type="entry name" value="PLP-dependent transferases"/>
    <property type="match status" value="1"/>
</dbReference>
<feature type="domain" description="Aminotransferase class V" evidence="4">
    <location>
        <begin position="73"/>
        <end position="440"/>
    </location>
</feature>
<dbReference type="PANTHER" id="PTHR43586:SF8">
    <property type="entry name" value="CYSTEINE DESULFURASE 1, CHLOROPLASTIC"/>
    <property type="match status" value="1"/>
</dbReference>
<dbReference type="Proteomes" id="UP001387100">
    <property type="component" value="Unassembled WGS sequence"/>
</dbReference>
<dbReference type="PANTHER" id="PTHR43586">
    <property type="entry name" value="CYSTEINE DESULFURASE"/>
    <property type="match status" value="1"/>
</dbReference>
<sequence>MTAAPHHLAVVPAARRQDRDAGRGRDRLPVGPRPRVVRREHPTPAPGDEPLLRVVGGDERVPLVTGGEVRYANLDVAASAPALVWVADHVERVLPLYASVHRGAGYASQVSTAVLEGSRDVVAGFLGARPDDVVVWTRNTTDALAVLAGCVPDGGSVLVLDLEHHANLLPWRTQGHRGVTQRVVEAAATLEGTLAALADALAERPTALLAVTGASNVTGEELPLARLADLAHAAGARLAVDAAQLAPHRAVAMARDGVDWVALSGHKLYAPFGAGALVGRRDWLDAGTPHLAGGGAVEEVGVDDVRWASAPARHEGGTPNVLGAAALAAACEALSALDDGALEAHEAALRERLVRGLAGVPGVRVVRTLDGAASSIGVVTFAVEGVEPGLVAAVLSAEHGVGVRDGRFCAHPLLARLGLPGGAVRASVGVGSRAEDVDRLVAALHRLVEDGPAWDYALEGGRWAPVDDPRPWPAWGDPTARAAAARPCGG</sequence>
<dbReference type="InterPro" id="IPR000192">
    <property type="entry name" value="Aminotrans_V_dom"/>
</dbReference>
<feature type="region of interest" description="Disordered" evidence="3">
    <location>
        <begin position="1"/>
        <end position="50"/>
    </location>
</feature>
<keyword evidence="6" id="KW-1185">Reference proteome</keyword>